<organism evidence="1 2">
    <name type="scientific">Morus notabilis</name>
    <dbReference type="NCBI Taxonomy" id="981085"/>
    <lineage>
        <taxon>Eukaryota</taxon>
        <taxon>Viridiplantae</taxon>
        <taxon>Streptophyta</taxon>
        <taxon>Embryophyta</taxon>
        <taxon>Tracheophyta</taxon>
        <taxon>Spermatophyta</taxon>
        <taxon>Magnoliopsida</taxon>
        <taxon>eudicotyledons</taxon>
        <taxon>Gunneridae</taxon>
        <taxon>Pentapetalae</taxon>
        <taxon>rosids</taxon>
        <taxon>fabids</taxon>
        <taxon>Rosales</taxon>
        <taxon>Moraceae</taxon>
        <taxon>Moreae</taxon>
        <taxon>Morus</taxon>
    </lineage>
</organism>
<reference evidence="2" key="1">
    <citation type="submission" date="2013-01" db="EMBL/GenBank/DDBJ databases">
        <title>Draft Genome Sequence of a Mulberry Tree, Morus notabilis C.K. Schneid.</title>
        <authorList>
            <person name="He N."/>
            <person name="Zhao S."/>
        </authorList>
    </citation>
    <scope>NUCLEOTIDE SEQUENCE</scope>
</reference>
<protein>
    <submittedName>
        <fullName evidence="1">Uncharacterized protein</fullName>
    </submittedName>
</protein>
<dbReference type="AlphaFoldDB" id="W9R5V0"/>
<name>W9R5V0_9ROSA</name>
<sequence length="66" mass="7430">MDLFFSSLHHIYLSERRHLSGEVADHRPIISPAKSPPPTTSSSPFLLSVRSNLFSSPTLIFQFFLA</sequence>
<dbReference type="Proteomes" id="UP000030645">
    <property type="component" value="Unassembled WGS sequence"/>
</dbReference>
<gene>
    <name evidence="1" type="ORF">L484_006843</name>
</gene>
<proteinExistence type="predicted"/>
<evidence type="ECO:0000313" key="2">
    <source>
        <dbReference type="Proteomes" id="UP000030645"/>
    </source>
</evidence>
<dbReference type="EMBL" id="KE344350">
    <property type="protein sequence ID" value="EXB57730.1"/>
    <property type="molecule type" value="Genomic_DNA"/>
</dbReference>
<accession>W9R5V0</accession>
<evidence type="ECO:0000313" key="1">
    <source>
        <dbReference type="EMBL" id="EXB57730.1"/>
    </source>
</evidence>
<keyword evidence="2" id="KW-1185">Reference proteome</keyword>